<keyword evidence="12" id="KW-0779">Telomere</keyword>
<dbReference type="EMBL" id="JAZHXI010000002">
    <property type="protein sequence ID" value="KAL2074790.1"/>
    <property type="molecule type" value="Genomic_DNA"/>
</dbReference>
<evidence type="ECO:0000256" key="3">
    <source>
        <dbReference type="ARBA" id="ARBA00007726"/>
    </source>
</evidence>
<dbReference type="InterPro" id="IPR002035">
    <property type="entry name" value="VWF_A"/>
</dbReference>
<reference evidence="21 22" key="1">
    <citation type="journal article" date="2024" name="Commun. Biol.">
        <title>Comparative genomic analysis of thermophilic fungi reveals convergent evolutionary adaptations and gene losses.</title>
        <authorList>
            <person name="Steindorff A.S."/>
            <person name="Aguilar-Pontes M.V."/>
            <person name="Robinson A.J."/>
            <person name="Andreopoulos B."/>
            <person name="LaButti K."/>
            <person name="Kuo A."/>
            <person name="Mondo S."/>
            <person name="Riley R."/>
            <person name="Otillar R."/>
            <person name="Haridas S."/>
            <person name="Lipzen A."/>
            <person name="Grimwood J."/>
            <person name="Schmutz J."/>
            <person name="Clum A."/>
            <person name="Reid I.D."/>
            <person name="Moisan M.C."/>
            <person name="Butler G."/>
            <person name="Nguyen T.T.M."/>
            <person name="Dewar K."/>
            <person name="Conant G."/>
            <person name="Drula E."/>
            <person name="Henrissat B."/>
            <person name="Hansel C."/>
            <person name="Singer S."/>
            <person name="Hutchinson M.I."/>
            <person name="de Vries R.P."/>
            <person name="Natvig D.O."/>
            <person name="Powell A.J."/>
            <person name="Tsang A."/>
            <person name="Grigoriev I.V."/>
        </authorList>
    </citation>
    <scope>NUCLEOTIDE SEQUENCE [LARGE SCALE GENOMIC DNA]</scope>
    <source>
        <strain evidence="21 22">CBS 494.80</strain>
    </source>
</reference>
<evidence type="ECO:0000256" key="4">
    <source>
        <dbReference type="ARBA" id="ARBA00012551"/>
    </source>
</evidence>
<dbReference type="Pfam" id="PF08785">
    <property type="entry name" value="Ku_PK_bind"/>
    <property type="match status" value="1"/>
</dbReference>
<comment type="function">
    <text evidence="17">Single-stranded DNA-dependent ATP-dependent helicase. Involved in non-homologous end joining (NHEJ) DNA double strand break repair. DNA-binding is sequence-independent but has a high affinity to nicks in double-stranded DNA and to the ends of duplex DNA. Binds to naturally occurring chromosomal ends, and therefore provides chromosomal end protection. Required also for telomere recombination to repair telomeric ends in the absence of telomerase. KU70, of the KU70/KU80 heterodimer, binds to the stem loop of TLC1, the RNA component of telomerase. Involved in telomere maintenance. Interacts with telomeric repeats and subtelomeric sequences thereby controlling telomere length and protecting against subtelomeric rearrangement. Maintains telomeric chromatin, which is involved in silencing the expression of genes located at the telomere. Required for mating-type switching.</text>
</comment>
<dbReference type="Proteomes" id="UP001595075">
    <property type="component" value="Unassembled WGS sequence"/>
</dbReference>
<sequence>MASKEATIFVIDLGSTTGDCHNGRTISDLEYGMAYVWDKIATVMSANRVTLNVGVIGFRTDETDNPLDGDGEYDNICVLKELGPMDIPSLESLRSKIQSSNTEVGDAVSAIVLGIDIIDKYTVLKTGKPAKFARKIVLVTDGQGGIDDDNIDSISEKLNESGIELVVLGIDFDDLDFGFKEEDKTSVKKQNEAILEKLVKGCTTGMFATMAEALASLANPSIKVVRPFKQYEGRLGLGDFAKYPESALYIDVQRYSRVKKAAAPSASSFVSAAANSNQDGSAQSSHTVEDIEMTDAPALEAVKSSRAYRVNNASGAGGMVDVKREDLAKGYYYGSTAVPFGQDEEDVTKFDSPPGFSIIGFVPNDKYERYLTMGESSITIAQPVNDKARLAMSSLVHALHELDSYAVARIVPKEGKSPQLILLAPSIEPDLECLVDVPLPFAEDIRVYRFPPLDKVIGSSGAVITKHRYLPSDELADAMSDYVDSMDISTFGEDDDGNPAEYMRIDETFSPQVHRINQAVRHRAIHPDGEVAEPAAVLTKWSKPPADLLSKAEPKLEALLKISGVTKVPEKVKGRKGREPIKPVSGLDVKDLLTSRKKKNEIAQENAIPEFKQMIEFADKDEDIEKATDHMANVVRQSLQNKGDAGYPVVYSQMKAFRDEMIDIDMPEKYNDFCRDLKKRIFAEEFGDQRNFWADFKFQKLGLIRGNGNTEVTEQEAAEFLKSG</sequence>
<dbReference type="Gene3D" id="1.10.1600.10">
    <property type="match status" value="1"/>
</dbReference>
<keyword evidence="22" id="KW-1185">Reference proteome</keyword>
<dbReference type="Pfam" id="PF03731">
    <property type="entry name" value="Ku_N"/>
    <property type="match status" value="1"/>
</dbReference>
<dbReference type="CDD" id="cd00873">
    <property type="entry name" value="KU80"/>
    <property type="match status" value="1"/>
</dbReference>
<evidence type="ECO:0000256" key="15">
    <source>
        <dbReference type="ARBA" id="ARBA00023204"/>
    </source>
</evidence>
<dbReference type="InterPro" id="IPR014893">
    <property type="entry name" value="Ku_PK_bind"/>
</dbReference>
<evidence type="ECO:0000256" key="13">
    <source>
        <dbReference type="ARBA" id="ARBA00023125"/>
    </source>
</evidence>
<dbReference type="EC" id="3.6.4.12" evidence="4 19"/>
<dbReference type="PANTHER" id="PTHR12604:SF4">
    <property type="entry name" value="X-RAY REPAIR CROSS-COMPLEMENTING PROTEIN 5"/>
    <property type="match status" value="1"/>
</dbReference>
<dbReference type="InterPro" id="IPR036494">
    <property type="entry name" value="Ku_C_sf"/>
</dbReference>
<dbReference type="SUPFAM" id="SSF100939">
    <property type="entry name" value="SPOC domain-like"/>
    <property type="match status" value="1"/>
</dbReference>
<dbReference type="Gene3D" id="3.40.50.410">
    <property type="entry name" value="von Willebrand factor, type A domain"/>
    <property type="match status" value="1"/>
</dbReference>
<keyword evidence="14 19" id="KW-0233">DNA recombination</keyword>
<gene>
    <name evidence="21" type="ORF">VTL71DRAFT_8569</name>
</gene>
<evidence type="ECO:0000313" key="22">
    <source>
        <dbReference type="Proteomes" id="UP001595075"/>
    </source>
</evidence>
<keyword evidence="13 19" id="KW-0238">DNA-binding</keyword>
<comment type="subcellular location">
    <subcellularLocation>
        <location evidence="2">Chromosome</location>
        <location evidence="2">Telomere</location>
    </subcellularLocation>
    <subcellularLocation>
        <location evidence="1 19">Nucleus</location>
    </subcellularLocation>
</comment>
<evidence type="ECO:0000259" key="20">
    <source>
        <dbReference type="PROSITE" id="PS50234"/>
    </source>
</evidence>
<evidence type="ECO:0000256" key="7">
    <source>
        <dbReference type="ARBA" id="ARBA00022741"/>
    </source>
</evidence>
<evidence type="ECO:0000256" key="1">
    <source>
        <dbReference type="ARBA" id="ARBA00004123"/>
    </source>
</evidence>
<protein>
    <recommendedName>
        <fullName evidence="5 19">ATP-dependent DNA helicase II subunit 2</fullName>
        <ecNumber evidence="4 19">3.6.4.12</ecNumber>
    </recommendedName>
</protein>
<dbReference type="PIRSF" id="PIRSF016570">
    <property type="entry name" value="Ku80"/>
    <property type="match status" value="1"/>
</dbReference>
<dbReference type="Gene3D" id="1.25.40.240">
    <property type="entry name" value="Ku, C-terminal domain"/>
    <property type="match status" value="1"/>
</dbReference>
<keyword evidence="11 19" id="KW-0067">ATP-binding</keyword>
<comment type="similarity">
    <text evidence="3 19">Belongs to the ku80 family.</text>
</comment>
<accession>A0ABR4CY20</accession>
<evidence type="ECO:0000256" key="17">
    <source>
        <dbReference type="ARBA" id="ARBA00024890"/>
    </source>
</evidence>
<keyword evidence="7 19" id="KW-0547">Nucleotide-binding</keyword>
<dbReference type="Gene3D" id="2.40.290.10">
    <property type="match status" value="1"/>
</dbReference>
<keyword evidence="9 19" id="KW-0378">Hydrolase</keyword>
<keyword evidence="6" id="KW-0158">Chromosome</keyword>
<evidence type="ECO:0000313" key="21">
    <source>
        <dbReference type="EMBL" id="KAL2074790.1"/>
    </source>
</evidence>
<keyword evidence="10 19" id="KW-0347">Helicase</keyword>
<evidence type="ECO:0000256" key="5">
    <source>
        <dbReference type="ARBA" id="ARBA00021792"/>
    </source>
</evidence>
<evidence type="ECO:0000256" key="16">
    <source>
        <dbReference type="ARBA" id="ARBA00023242"/>
    </source>
</evidence>
<proteinExistence type="inferred from homology"/>
<evidence type="ECO:0000256" key="9">
    <source>
        <dbReference type="ARBA" id="ARBA00022801"/>
    </source>
</evidence>
<evidence type="ECO:0000256" key="19">
    <source>
        <dbReference type="PIRNR" id="PIRNR016570"/>
    </source>
</evidence>
<dbReference type="InterPro" id="IPR024193">
    <property type="entry name" value="Ku80"/>
</dbReference>
<evidence type="ECO:0000256" key="14">
    <source>
        <dbReference type="ARBA" id="ARBA00023172"/>
    </source>
</evidence>
<comment type="catalytic activity">
    <reaction evidence="18 19">
        <text>ATP + H2O = ADP + phosphate + H(+)</text>
        <dbReference type="Rhea" id="RHEA:13065"/>
        <dbReference type="ChEBI" id="CHEBI:15377"/>
        <dbReference type="ChEBI" id="CHEBI:15378"/>
        <dbReference type="ChEBI" id="CHEBI:30616"/>
        <dbReference type="ChEBI" id="CHEBI:43474"/>
        <dbReference type="ChEBI" id="CHEBI:456216"/>
        <dbReference type="EC" id="3.6.4.12"/>
    </reaction>
</comment>
<comment type="caution">
    <text evidence="21">The sequence shown here is derived from an EMBL/GenBank/DDBJ whole genome shotgun (WGS) entry which is preliminary data.</text>
</comment>
<evidence type="ECO:0000256" key="10">
    <source>
        <dbReference type="ARBA" id="ARBA00022806"/>
    </source>
</evidence>
<evidence type="ECO:0000256" key="2">
    <source>
        <dbReference type="ARBA" id="ARBA00004574"/>
    </source>
</evidence>
<dbReference type="SMART" id="SM00559">
    <property type="entry name" value="Ku78"/>
    <property type="match status" value="1"/>
</dbReference>
<dbReference type="PROSITE" id="PS50234">
    <property type="entry name" value="VWFA"/>
    <property type="match status" value="1"/>
</dbReference>
<evidence type="ECO:0000256" key="6">
    <source>
        <dbReference type="ARBA" id="ARBA00022454"/>
    </source>
</evidence>
<dbReference type="PANTHER" id="PTHR12604">
    <property type="entry name" value="KU AUTOANTIGEN DNA HELICASE"/>
    <property type="match status" value="1"/>
</dbReference>
<dbReference type="InterPro" id="IPR036465">
    <property type="entry name" value="vWFA_dom_sf"/>
</dbReference>
<feature type="domain" description="VWFA" evidence="20">
    <location>
        <begin position="6"/>
        <end position="170"/>
    </location>
</feature>
<evidence type="ECO:0000256" key="11">
    <source>
        <dbReference type="ARBA" id="ARBA00022840"/>
    </source>
</evidence>
<dbReference type="InterPro" id="IPR006164">
    <property type="entry name" value="DNA_bd_Ku70/Ku80"/>
</dbReference>
<evidence type="ECO:0000256" key="12">
    <source>
        <dbReference type="ARBA" id="ARBA00022895"/>
    </source>
</evidence>
<keyword evidence="8 19" id="KW-0227">DNA damage</keyword>
<evidence type="ECO:0000256" key="8">
    <source>
        <dbReference type="ARBA" id="ARBA00022763"/>
    </source>
</evidence>
<dbReference type="SUPFAM" id="SSF101420">
    <property type="entry name" value="C-terminal domain of Ku80"/>
    <property type="match status" value="1"/>
</dbReference>
<evidence type="ECO:0000256" key="18">
    <source>
        <dbReference type="ARBA" id="ARBA00047995"/>
    </source>
</evidence>
<name>A0ABR4CY20_9HELO</name>
<organism evidence="21 22">
    <name type="scientific">Oculimacula yallundae</name>
    <dbReference type="NCBI Taxonomy" id="86028"/>
    <lineage>
        <taxon>Eukaryota</taxon>
        <taxon>Fungi</taxon>
        <taxon>Dikarya</taxon>
        <taxon>Ascomycota</taxon>
        <taxon>Pezizomycotina</taxon>
        <taxon>Leotiomycetes</taxon>
        <taxon>Helotiales</taxon>
        <taxon>Ploettnerulaceae</taxon>
        <taxon>Oculimacula</taxon>
    </lineage>
</organism>
<keyword evidence="16 19" id="KW-0539">Nucleus</keyword>
<dbReference type="InterPro" id="IPR016194">
    <property type="entry name" value="SPOC-like_C_dom_sf"/>
</dbReference>
<dbReference type="SUPFAM" id="SSF53300">
    <property type="entry name" value="vWA-like"/>
    <property type="match status" value="1"/>
</dbReference>
<keyword evidence="15 19" id="KW-0234">DNA repair</keyword>
<dbReference type="InterPro" id="IPR005161">
    <property type="entry name" value="Ku_N"/>
</dbReference>
<dbReference type="Pfam" id="PF02735">
    <property type="entry name" value="Ku"/>
    <property type="match status" value="1"/>
</dbReference>